<dbReference type="EMBL" id="LGGD01000144">
    <property type="protein sequence ID" value="KUK61314.1"/>
    <property type="molecule type" value="Genomic_DNA"/>
</dbReference>
<dbReference type="PANTHER" id="PTHR13799">
    <property type="entry name" value="NGG1 INTERACTING FACTOR 3"/>
    <property type="match status" value="1"/>
</dbReference>
<dbReference type="FunFam" id="3.40.1390.30:FF:000001">
    <property type="entry name" value="GTP cyclohydrolase 1 type 2"/>
    <property type="match status" value="1"/>
</dbReference>
<dbReference type="GO" id="GO:0046872">
    <property type="term" value="F:metal ion binding"/>
    <property type="evidence" value="ECO:0007669"/>
    <property type="project" value="UniProtKB-KW"/>
</dbReference>
<gene>
    <name evidence="5" type="ORF">XD82_1180</name>
</gene>
<feature type="binding site" evidence="3">
    <location>
        <position position="66"/>
    </location>
    <ligand>
        <name>a divalent metal cation</name>
        <dbReference type="ChEBI" id="CHEBI:60240"/>
        <label>1</label>
    </ligand>
</feature>
<comment type="caution">
    <text evidence="5">The sequence shown here is derived from an EMBL/GenBank/DDBJ whole genome shotgun (WGS) entry which is preliminary data.</text>
</comment>
<proteinExistence type="inferred from homology"/>
<dbReference type="Proteomes" id="UP000054323">
    <property type="component" value="Unassembled WGS sequence"/>
</dbReference>
<reference evidence="6" key="1">
    <citation type="journal article" date="2015" name="MBio">
        <title>Genome-Resolved Metagenomic Analysis Reveals Roles for Candidate Phyla and Other Microbial Community Members in Biogeochemical Transformations in Oil Reservoirs.</title>
        <authorList>
            <person name="Hu P."/>
            <person name="Tom L."/>
            <person name="Singh A."/>
            <person name="Thomas B.C."/>
            <person name="Baker B.J."/>
            <person name="Piceno Y.M."/>
            <person name="Andersen G.L."/>
            <person name="Banfield J.F."/>
        </authorList>
    </citation>
    <scope>NUCLEOTIDE SEQUENCE [LARGE SCALE GENOMIC DNA]</scope>
</reference>
<organism evidence="5 6">
    <name type="scientific">Methanoculleus marisnigri</name>
    <dbReference type="NCBI Taxonomy" id="2198"/>
    <lineage>
        <taxon>Archaea</taxon>
        <taxon>Methanobacteriati</taxon>
        <taxon>Methanobacteriota</taxon>
        <taxon>Stenosarchaea group</taxon>
        <taxon>Methanomicrobia</taxon>
        <taxon>Methanomicrobiales</taxon>
        <taxon>Methanomicrobiaceae</taxon>
        <taxon>Methanoculleus</taxon>
    </lineage>
</organism>
<dbReference type="PATRIC" id="fig|2198.4.peg.1521"/>
<evidence type="ECO:0000256" key="1">
    <source>
        <dbReference type="ARBA" id="ARBA00006964"/>
    </source>
</evidence>
<feature type="binding site" evidence="3">
    <location>
        <position position="210"/>
    </location>
    <ligand>
        <name>a divalent metal cation</name>
        <dbReference type="ChEBI" id="CHEBI:60240"/>
        <label>1</label>
    </ligand>
</feature>
<feature type="compositionally biased region" description="Polar residues" evidence="4">
    <location>
        <begin position="304"/>
        <end position="318"/>
    </location>
</feature>
<evidence type="ECO:0000256" key="2">
    <source>
        <dbReference type="ARBA" id="ARBA00022723"/>
    </source>
</evidence>
<evidence type="ECO:0000256" key="4">
    <source>
        <dbReference type="SAM" id="MobiDB-lite"/>
    </source>
</evidence>
<evidence type="ECO:0000313" key="5">
    <source>
        <dbReference type="EMBL" id="KUK61314.1"/>
    </source>
</evidence>
<keyword evidence="2 3" id="KW-0479">Metal-binding</keyword>
<evidence type="ECO:0000256" key="3">
    <source>
        <dbReference type="PIRSR" id="PIRSR602678-1"/>
    </source>
</evidence>
<name>A0A117LQ76_9EURY</name>
<dbReference type="Gene3D" id="3.40.1390.30">
    <property type="entry name" value="NIF3 (NGG1p interacting factor 3)-like"/>
    <property type="match status" value="2"/>
</dbReference>
<dbReference type="GO" id="GO:0005737">
    <property type="term" value="C:cytoplasm"/>
    <property type="evidence" value="ECO:0007669"/>
    <property type="project" value="TreeGrafter"/>
</dbReference>
<dbReference type="InterPro" id="IPR036069">
    <property type="entry name" value="DUF34/NIF3_sf"/>
</dbReference>
<dbReference type="InterPro" id="IPR002678">
    <property type="entry name" value="DUF34/NIF3"/>
</dbReference>
<accession>A0A117LQ76</accession>
<dbReference type="AlphaFoldDB" id="A0A117LQ76"/>
<dbReference type="Pfam" id="PF01784">
    <property type="entry name" value="DUF34_NIF3"/>
    <property type="match status" value="1"/>
</dbReference>
<dbReference type="SUPFAM" id="SSF102705">
    <property type="entry name" value="NIF3 (NGG1p interacting factor 3)-like"/>
    <property type="match status" value="1"/>
</dbReference>
<feature type="region of interest" description="Disordered" evidence="4">
    <location>
        <begin position="294"/>
        <end position="318"/>
    </location>
</feature>
<protein>
    <submittedName>
        <fullName evidence="5">Uncharacterized protein</fullName>
    </submittedName>
</protein>
<sequence length="318" mass="34068">MDIERFITAMEQVAPPELAEEYDAGRIGLVVEGQNEIGTVCCALDATERVVDAAALAGADMLVVHHTPLWSPVTAIRGPTSRLLRTLLAARMNLYVMHTNFDHAPGGVNDILASRLDLLATERMAAGLVGDCTLDAKEIARRLPGGGIRVYGETGTIRRLAVVGGSGFDPDLIREAVALGAEAFLSAELKHSVARASPIPCLEATHYALEAPAMEVLSSRMGWHYIPDPPHVVVGTDGIIRILRSLVPGHLETINNLHKQLYRSRSNLIILRGFQCSKKNMRSIISIPRGLSGRSARVAGQPSGPGTPNKSSAATLRV</sequence>
<dbReference type="PANTHER" id="PTHR13799:SF14">
    <property type="entry name" value="GTP CYCLOHYDROLASE 1 TYPE 2 HOMOLOG"/>
    <property type="match status" value="1"/>
</dbReference>
<feature type="binding site" evidence="3">
    <location>
        <position position="102"/>
    </location>
    <ligand>
        <name>a divalent metal cation</name>
        <dbReference type="ChEBI" id="CHEBI:60240"/>
        <label>1</label>
    </ligand>
</feature>
<evidence type="ECO:0000313" key="6">
    <source>
        <dbReference type="Proteomes" id="UP000054323"/>
    </source>
</evidence>
<feature type="binding site" evidence="3">
    <location>
        <position position="206"/>
    </location>
    <ligand>
        <name>a divalent metal cation</name>
        <dbReference type="ChEBI" id="CHEBI:60240"/>
        <label>1</label>
    </ligand>
</feature>
<feature type="binding site" evidence="3">
    <location>
        <position position="65"/>
    </location>
    <ligand>
        <name>a divalent metal cation</name>
        <dbReference type="ChEBI" id="CHEBI:60240"/>
        <label>1</label>
    </ligand>
</feature>
<comment type="similarity">
    <text evidence="1">Belongs to the GTP cyclohydrolase I type 2/NIF3 family.</text>
</comment>